<evidence type="ECO:0000313" key="11">
    <source>
        <dbReference type="Ensembl" id="ENSMODP00000005650.3"/>
    </source>
</evidence>
<evidence type="ECO:0000256" key="8">
    <source>
        <dbReference type="ARBA" id="ARBA00023180"/>
    </source>
</evidence>
<reference evidence="11 12" key="1">
    <citation type="journal article" date="2007" name="Nature">
        <title>Genome of the marsupial Monodelphis domestica reveals innovation in non-coding sequences.</title>
        <authorList>
            <person name="Mikkelsen T.S."/>
            <person name="Wakefield M.J."/>
            <person name="Aken B."/>
            <person name="Amemiya C.T."/>
            <person name="Chang J.L."/>
            <person name="Duke S."/>
            <person name="Garber M."/>
            <person name="Gentles A.J."/>
            <person name="Goodstadt L."/>
            <person name="Heger A."/>
            <person name="Jurka J."/>
            <person name="Kamal M."/>
            <person name="Mauceli E."/>
            <person name="Searle S.M."/>
            <person name="Sharpe T."/>
            <person name="Baker M.L."/>
            <person name="Batzer M.A."/>
            <person name="Benos P.V."/>
            <person name="Belov K."/>
            <person name="Clamp M."/>
            <person name="Cook A."/>
            <person name="Cuff J."/>
            <person name="Das R."/>
            <person name="Davidow L."/>
            <person name="Deakin J.E."/>
            <person name="Fazzari M.J."/>
            <person name="Glass J.L."/>
            <person name="Grabherr M."/>
            <person name="Greally J.M."/>
            <person name="Gu W."/>
            <person name="Hore T.A."/>
            <person name="Huttley G.A."/>
            <person name="Kleber M."/>
            <person name="Jirtle R.L."/>
            <person name="Koina E."/>
            <person name="Lee J.T."/>
            <person name="Mahony S."/>
            <person name="Marra M.A."/>
            <person name="Miller R.D."/>
            <person name="Nicholls R.D."/>
            <person name="Oda M."/>
            <person name="Papenfuss A.T."/>
            <person name="Parra Z.E."/>
            <person name="Pollock D.D."/>
            <person name="Ray D.A."/>
            <person name="Schein J.E."/>
            <person name="Speed T.P."/>
            <person name="Thompson K."/>
            <person name="VandeBerg J.L."/>
            <person name="Wade C.M."/>
            <person name="Walker J.A."/>
            <person name="Waters P.D."/>
            <person name="Webber C."/>
            <person name="Weidman J.R."/>
            <person name="Xie X."/>
            <person name="Zody M.C."/>
            <person name="Baldwin J."/>
            <person name="Abdouelleil A."/>
            <person name="Abdulkadir J."/>
            <person name="Abebe A."/>
            <person name="Abera B."/>
            <person name="Abreu J."/>
            <person name="Acer S.C."/>
            <person name="Aftuck L."/>
            <person name="Alexander A."/>
            <person name="An P."/>
            <person name="Anderson E."/>
            <person name="Anderson S."/>
            <person name="Arachi H."/>
            <person name="Azer M."/>
            <person name="Bachantsang P."/>
            <person name="Barry A."/>
            <person name="Bayul T."/>
            <person name="Berlin A."/>
            <person name="Bessette D."/>
            <person name="Bloom T."/>
            <person name="Bloom T."/>
            <person name="Boguslavskiy L."/>
            <person name="Bonnet C."/>
            <person name="Boukhgalter B."/>
            <person name="Bourzgui I."/>
            <person name="Brown A."/>
            <person name="Cahill P."/>
            <person name="Channer S."/>
            <person name="Cheshatsang Y."/>
            <person name="Chuda L."/>
            <person name="Citroen M."/>
            <person name="Collymore A."/>
            <person name="Cooke P."/>
            <person name="Costello M."/>
            <person name="D'Aco K."/>
            <person name="Daza R."/>
            <person name="De Haan G."/>
            <person name="DeGray S."/>
            <person name="DeMaso C."/>
            <person name="Dhargay N."/>
            <person name="Dooley K."/>
            <person name="Dooley E."/>
            <person name="Doricent M."/>
            <person name="Dorje P."/>
            <person name="Dorjee K."/>
            <person name="Dupes A."/>
            <person name="Elong R."/>
            <person name="Falk J."/>
            <person name="Farina A."/>
            <person name="Faro S."/>
            <person name="Ferguson D."/>
            <person name="Fisher S."/>
            <person name="Foley C.D."/>
            <person name="Franke A."/>
            <person name="Friedrich D."/>
            <person name="Gadbois L."/>
            <person name="Gearin G."/>
            <person name="Gearin C.R."/>
            <person name="Giannoukos G."/>
            <person name="Goode T."/>
            <person name="Graham J."/>
            <person name="Grandbois E."/>
            <person name="Grewal S."/>
            <person name="Gyaltsen K."/>
            <person name="Hafez N."/>
            <person name="Hagos B."/>
            <person name="Hall J."/>
            <person name="Henson C."/>
            <person name="Hollinger A."/>
            <person name="Honan T."/>
            <person name="Huard M.D."/>
            <person name="Hughes L."/>
            <person name="Hurhula B."/>
            <person name="Husby M.E."/>
            <person name="Kamat A."/>
            <person name="Kanga B."/>
            <person name="Kashin S."/>
            <person name="Khazanovich D."/>
            <person name="Kisner P."/>
            <person name="Lance K."/>
            <person name="Lara M."/>
            <person name="Lee W."/>
            <person name="Lennon N."/>
            <person name="Letendre F."/>
            <person name="LeVine R."/>
            <person name="Lipovsky A."/>
            <person name="Liu X."/>
            <person name="Liu J."/>
            <person name="Liu S."/>
            <person name="Lokyitsang T."/>
            <person name="Lokyitsang Y."/>
            <person name="Lubonja R."/>
            <person name="Lui A."/>
            <person name="MacDonald P."/>
            <person name="Magnisalis V."/>
            <person name="Maru K."/>
            <person name="Matthews C."/>
            <person name="McCusker W."/>
            <person name="McDonough S."/>
            <person name="Mehta T."/>
            <person name="Meldrim J."/>
            <person name="Meneus L."/>
            <person name="Mihai O."/>
            <person name="Mihalev A."/>
            <person name="Mihova T."/>
            <person name="Mittelman R."/>
            <person name="Mlenga V."/>
            <person name="Montmayeur A."/>
            <person name="Mulrain L."/>
            <person name="Navidi A."/>
            <person name="Naylor J."/>
            <person name="Negash T."/>
            <person name="Nguyen T."/>
            <person name="Nguyen N."/>
            <person name="Nicol R."/>
            <person name="Norbu C."/>
            <person name="Norbu N."/>
            <person name="Novod N."/>
            <person name="O'Neill B."/>
            <person name="Osman S."/>
            <person name="Markiewicz E."/>
            <person name="Oyono O.L."/>
            <person name="Patti C."/>
            <person name="Phunkhang P."/>
            <person name="Pierre F."/>
            <person name="Priest M."/>
            <person name="Raghuraman S."/>
            <person name="Rege F."/>
            <person name="Reyes R."/>
            <person name="Rise C."/>
            <person name="Rogov P."/>
            <person name="Ross K."/>
            <person name="Ryan E."/>
            <person name="Settipalli S."/>
            <person name="Shea T."/>
            <person name="Sherpa N."/>
            <person name="Shi L."/>
            <person name="Shih D."/>
            <person name="Sparrow T."/>
            <person name="Spaulding J."/>
            <person name="Stalker J."/>
            <person name="Stange-Thomann N."/>
            <person name="Stavropoulos S."/>
            <person name="Stone C."/>
            <person name="Strader C."/>
            <person name="Tesfaye S."/>
            <person name="Thomson T."/>
            <person name="Thoulutsang Y."/>
            <person name="Thoulutsang D."/>
            <person name="Topham K."/>
            <person name="Topping I."/>
            <person name="Tsamla T."/>
            <person name="Vassiliev H."/>
            <person name="Vo A."/>
            <person name="Wangchuk T."/>
            <person name="Wangdi T."/>
            <person name="Weiand M."/>
            <person name="Wilkinson J."/>
            <person name="Wilson A."/>
            <person name="Yadav S."/>
            <person name="Young G."/>
            <person name="Yu Q."/>
            <person name="Zembek L."/>
            <person name="Zhong D."/>
            <person name="Zimmer A."/>
            <person name="Zwirko Z."/>
            <person name="Jaffe D.B."/>
            <person name="Alvarez P."/>
            <person name="Brockman W."/>
            <person name="Butler J."/>
            <person name="Chin C."/>
            <person name="Gnerre S."/>
            <person name="MacCallum I."/>
            <person name="Graves J.A."/>
            <person name="Ponting C.P."/>
            <person name="Breen M."/>
            <person name="Samollow P.B."/>
            <person name="Lander E.S."/>
            <person name="Lindblad-Toh K."/>
        </authorList>
    </citation>
    <scope>NUCLEOTIDE SEQUENCE [LARGE SCALE GENOMIC DNA]</scope>
</reference>
<feature type="domain" description="GDNF/GAS1" evidence="10">
    <location>
        <begin position="158"/>
        <end position="252"/>
    </location>
</feature>
<dbReference type="FunFam" id="1.10.220.110:FF:000001">
    <property type="entry name" value="GDNF family receptor alpha"/>
    <property type="match status" value="1"/>
</dbReference>
<dbReference type="GeneTree" id="ENSGT00940000160491"/>
<feature type="domain" description="GDNF/GAS1" evidence="10">
    <location>
        <begin position="60"/>
        <end position="140"/>
    </location>
</feature>
<evidence type="ECO:0000256" key="7">
    <source>
        <dbReference type="ARBA" id="ARBA00023170"/>
    </source>
</evidence>
<evidence type="ECO:0000256" key="1">
    <source>
        <dbReference type="ARBA" id="ARBA00004609"/>
    </source>
</evidence>
<dbReference type="Pfam" id="PF02351">
    <property type="entry name" value="GDNF"/>
    <property type="match status" value="2"/>
</dbReference>
<evidence type="ECO:0000256" key="9">
    <source>
        <dbReference type="ARBA" id="ARBA00023288"/>
    </source>
</evidence>
<keyword evidence="5" id="KW-0732">Signal</keyword>
<dbReference type="PANTHER" id="PTHR10269:SF2">
    <property type="entry name" value="GDNF FAMILY RECEPTOR ALPHA-4"/>
    <property type="match status" value="1"/>
</dbReference>
<dbReference type="GO" id="GO:0007169">
    <property type="term" value="P:cell surface receptor protein tyrosine kinase signaling pathway"/>
    <property type="evidence" value="ECO:0007669"/>
    <property type="project" value="UniProtKB-ARBA"/>
</dbReference>
<keyword evidence="4" id="KW-0336">GPI-anchor</keyword>
<dbReference type="SUPFAM" id="SSF110035">
    <property type="entry name" value="GDNF receptor-like"/>
    <property type="match status" value="1"/>
</dbReference>
<dbReference type="PANTHER" id="PTHR10269">
    <property type="entry name" value="GDNF RECEPTOR ALPHA"/>
    <property type="match status" value="1"/>
</dbReference>
<dbReference type="GO" id="GO:0098552">
    <property type="term" value="C:side of membrane"/>
    <property type="evidence" value="ECO:0007669"/>
    <property type="project" value="UniProtKB-KW"/>
</dbReference>
<keyword evidence="9" id="KW-0449">Lipoprotein</keyword>
<dbReference type="GO" id="GO:0038023">
    <property type="term" value="F:signaling receptor activity"/>
    <property type="evidence" value="ECO:0007669"/>
    <property type="project" value="InterPro"/>
</dbReference>
<dbReference type="PRINTS" id="PR01316">
    <property type="entry name" value="GDNFRECEPTOR"/>
</dbReference>
<reference evidence="11" key="3">
    <citation type="submission" date="2025-09" db="UniProtKB">
        <authorList>
            <consortium name="Ensembl"/>
        </authorList>
    </citation>
    <scope>IDENTIFICATION</scope>
</reference>
<dbReference type="AlphaFoldDB" id="F6QJK8"/>
<dbReference type="InterPro" id="IPR037193">
    <property type="entry name" value="GDNF_alpha"/>
</dbReference>
<organism evidence="11 12">
    <name type="scientific">Monodelphis domestica</name>
    <name type="common">Gray short-tailed opossum</name>
    <dbReference type="NCBI Taxonomy" id="13616"/>
    <lineage>
        <taxon>Eukaryota</taxon>
        <taxon>Metazoa</taxon>
        <taxon>Chordata</taxon>
        <taxon>Craniata</taxon>
        <taxon>Vertebrata</taxon>
        <taxon>Euteleostomi</taxon>
        <taxon>Mammalia</taxon>
        <taxon>Metatheria</taxon>
        <taxon>Didelphimorphia</taxon>
        <taxon>Didelphidae</taxon>
        <taxon>Monodelphis</taxon>
    </lineage>
</organism>
<keyword evidence="6" id="KW-0472">Membrane</keyword>
<keyword evidence="3" id="KW-1003">Cell membrane</keyword>
<accession>F6QJK8</accession>
<evidence type="ECO:0000256" key="5">
    <source>
        <dbReference type="ARBA" id="ARBA00022729"/>
    </source>
</evidence>
<reference evidence="11" key="2">
    <citation type="submission" date="2025-08" db="UniProtKB">
        <authorList>
            <consortium name="Ensembl"/>
        </authorList>
    </citation>
    <scope>IDENTIFICATION</scope>
</reference>
<proteinExistence type="inferred from homology"/>
<evidence type="ECO:0000256" key="2">
    <source>
        <dbReference type="ARBA" id="ARBA00005961"/>
    </source>
</evidence>
<dbReference type="Gene3D" id="1.10.220.110">
    <property type="entry name" value="GDNF binding domain"/>
    <property type="match status" value="1"/>
</dbReference>
<comment type="subcellular location">
    <subcellularLocation>
        <location evidence="1">Cell membrane</location>
        <topology evidence="1">Lipid-anchor</topology>
        <topology evidence="1">GPI-anchor</topology>
    </subcellularLocation>
</comment>
<dbReference type="OMA" id="CARESYA"/>
<dbReference type="SMART" id="SM00907">
    <property type="entry name" value="GDNF"/>
    <property type="match status" value="2"/>
</dbReference>
<sequence>MKREKDCLGMYWSLRGTLPQGMMLESSPYEPFLSSFNYVGLAAITAGSEGESPSPRENRCLDAAKACNMDGLCQRLRADYAAACLRAGARGCPRSRCHRALRRFFDRVRPALSLALLFCPCRPGDAACAERRRQTIVPSCSYSPSSPRPRVASVQPNCLEPLDTCRRGYVCRARLADFQEACQPSLLAPNRCIREDSPRCLRAYTGILGTPITPNYVGNVSTAVAPWCSCRSSGNRLEECETFLGLFVGNPCLQNAILTFGNQTALSRDPSAIPPRTYLQEPFFNQLKPHPPTQVSVEGRLSTGGSPRLWGPPGWTLPRNQLLLTVVALWFLP</sequence>
<comment type="similarity">
    <text evidence="2">Belongs to the GDNFR family.</text>
</comment>
<dbReference type="InterPro" id="IPR003438">
    <property type="entry name" value="GDNF_rcpt"/>
</dbReference>
<keyword evidence="7" id="KW-0675">Receptor</keyword>
<keyword evidence="12" id="KW-1185">Reference proteome</keyword>
<dbReference type="GO" id="GO:0005886">
    <property type="term" value="C:plasma membrane"/>
    <property type="evidence" value="ECO:0007669"/>
    <property type="project" value="UniProtKB-SubCell"/>
</dbReference>
<dbReference type="eggNOG" id="ENOG502QQA2">
    <property type="taxonomic scope" value="Eukaryota"/>
</dbReference>
<name>F6QJK8_MONDO</name>
<evidence type="ECO:0000259" key="10">
    <source>
        <dbReference type="SMART" id="SM00907"/>
    </source>
</evidence>
<dbReference type="InterPro" id="IPR016017">
    <property type="entry name" value="GDNF/GAS1"/>
</dbReference>
<dbReference type="Bgee" id="ENSMODG00000004582">
    <property type="expression patterns" value="Expressed in heart and 8 other cell types or tissues"/>
</dbReference>
<evidence type="ECO:0000313" key="12">
    <source>
        <dbReference type="Proteomes" id="UP000002280"/>
    </source>
</evidence>
<evidence type="ECO:0000256" key="6">
    <source>
        <dbReference type="ARBA" id="ARBA00023136"/>
    </source>
</evidence>
<dbReference type="Proteomes" id="UP000002280">
    <property type="component" value="Chromosome 5"/>
</dbReference>
<evidence type="ECO:0000256" key="3">
    <source>
        <dbReference type="ARBA" id="ARBA00022475"/>
    </source>
</evidence>
<evidence type="ECO:0000256" key="4">
    <source>
        <dbReference type="ARBA" id="ARBA00022622"/>
    </source>
</evidence>
<protein>
    <recommendedName>
        <fullName evidence="10">GDNF/GAS1 domain-containing protein</fullName>
    </recommendedName>
</protein>
<dbReference type="Ensembl" id="ENSMODT00000005769.4">
    <property type="protein sequence ID" value="ENSMODP00000005650.3"/>
    <property type="gene ID" value="ENSMODG00000004582.4"/>
</dbReference>
<keyword evidence="8" id="KW-0325">Glycoprotein</keyword>